<dbReference type="RefSeq" id="WP_013573221.1">
    <property type="nucleotide sequence ID" value="NC_015059.1"/>
</dbReference>
<dbReference type="InterPro" id="IPR001296">
    <property type="entry name" value="Glyco_trans_1"/>
</dbReference>
<dbReference type="InterPro" id="IPR028098">
    <property type="entry name" value="Glyco_trans_4-like_N"/>
</dbReference>
<dbReference type="eggNOG" id="COG0438">
    <property type="taxonomic scope" value="Bacteria"/>
</dbReference>
<evidence type="ECO:0000313" key="3">
    <source>
        <dbReference type="EMBL" id="ADW71502.1"/>
    </source>
</evidence>
<evidence type="ECO:0000313" key="4">
    <source>
        <dbReference type="Proteomes" id="UP000000343"/>
    </source>
</evidence>
<dbReference type="PaxDb" id="1198114-AciX9_4572"/>
<evidence type="ECO:0000259" key="1">
    <source>
        <dbReference type="Pfam" id="PF00534"/>
    </source>
</evidence>
<dbReference type="CDD" id="cd03801">
    <property type="entry name" value="GT4_PimA-like"/>
    <property type="match status" value="1"/>
</dbReference>
<gene>
    <name evidence="3" type="ordered locus">AciX9_4572</name>
</gene>
<protein>
    <submittedName>
        <fullName evidence="3">Glycosyl transferase group 1</fullName>
    </submittedName>
</protein>
<dbReference type="EMBL" id="CP002484">
    <property type="protein sequence ID" value="ADW71502.1"/>
    <property type="molecule type" value="Genomic_DNA"/>
</dbReference>
<evidence type="ECO:0000259" key="2">
    <source>
        <dbReference type="Pfam" id="PF13439"/>
    </source>
</evidence>
<keyword evidence="3" id="KW-0614">Plasmid</keyword>
<dbReference type="PANTHER" id="PTHR12526">
    <property type="entry name" value="GLYCOSYLTRANSFERASE"/>
    <property type="match status" value="1"/>
</dbReference>
<geneLocation type="plasmid" evidence="3 4">
    <name>pACIX904</name>
</geneLocation>
<keyword evidence="3" id="KW-0808">Transferase</keyword>
<dbReference type="Proteomes" id="UP000000343">
    <property type="component" value="Plasmid pACIX904"/>
</dbReference>
<dbReference type="HOGENOM" id="CLU_009583_2_5_0"/>
<name>E8X7R8_GRATM</name>
<dbReference type="SUPFAM" id="SSF53756">
    <property type="entry name" value="UDP-Glycosyltransferase/glycogen phosphorylase"/>
    <property type="match status" value="1"/>
</dbReference>
<dbReference type="KEGG" id="acm:AciX9_4572"/>
<reference evidence="4" key="1">
    <citation type="submission" date="2011-01" db="EMBL/GenBank/DDBJ databases">
        <title>Complete sequence of plasmid4 of Acidobacterium sp. MP5ACTX9.</title>
        <authorList>
            <consortium name="US DOE Joint Genome Institute"/>
            <person name="Lucas S."/>
            <person name="Copeland A."/>
            <person name="Lapidus A."/>
            <person name="Cheng J.-F."/>
            <person name="Goodwin L."/>
            <person name="Pitluck S."/>
            <person name="Teshima H."/>
            <person name="Detter J.C."/>
            <person name="Han C."/>
            <person name="Tapia R."/>
            <person name="Land M."/>
            <person name="Hauser L."/>
            <person name="Kyrpides N."/>
            <person name="Ivanova N."/>
            <person name="Ovchinnikova G."/>
            <person name="Pagani I."/>
            <person name="Rawat S.R."/>
            <person name="Mannisto M."/>
            <person name="Haggblom M.M."/>
            <person name="Woyke T."/>
        </authorList>
    </citation>
    <scope>NUCLEOTIDE SEQUENCE [LARGE SCALE GENOMIC DNA]</scope>
    <source>
        <strain evidence="4">MP5ACTX9</strain>
        <plasmid evidence="4">Plasmid pACIX904</plasmid>
    </source>
</reference>
<dbReference type="OrthoDB" id="9787617at2"/>
<dbReference type="Pfam" id="PF00534">
    <property type="entry name" value="Glycos_transf_1"/>
    <property type="match status" value="1"/>
</dbReference>
<keyword evidence="4" id="KW-1185">Reference proteome</keyword>
<dbReference type="Gene3D" id="3.40.50.2000">
    <property type="entry name" value="Glycogen Phosphorylase B"/>
    <property type="match status" value="2"/>
</dbReference>
<dbReference type="PANTHER" id="PTHR12526:SF637">
    <property type="entry name" value="GLYCOSYLTRANSFERASE EPSF-RELATED"/>
    <property type="match status" value="1"/>
</dbReference>
<feature type="domain" description="Glycosyltransferase subfamily 4-like N-terminal" evidence="2">
    <location>
        <begin position="25"/>
        <end position="188"/>
    </location>
</feature>
<dbReference type="Pfam" id="PF13439">
    <property type="entry name" value="Glyco_transf_4"/>
    <property type="match status" value="1"/>
</dbReference>
<sequence length="386" mass="41562">MSSSAYLPDLQHPLALHIGIKYGSGGEGRVFSELSKYMPSAGIDLIGVVGGPDDVSQFTQGKVVNFALDGAGMANRLMGARKVIGQILKQSRPDIVGSHFALYTAPALDLMKGLPKVTHFHGPWADESKQEGSSSGAAFAKAQVENYVYRNSDRVIVLSKAFAELVTDRYSVNPEVIRIVPGSVDIQRFSLADTRQDARLHLGLPTDRPILLSVRRLVQRMGLSNLIEAVAAISKVIPDVLLCIGGEGGLRSSLERQVREHNLTKYVRFLGYIDEASLPRLYRAADINVVPTLALEGFGLVAAEALAAGTPSMVTPIGGLPEVVASLSENLIFRSSSVEDLADGLIAGLLGKVKLPSQSNCESYARENYNSTLMAERTVAVYRELL</sequence>
<feature type="domain" description="Glycosyl transferase family 1" evidence="1">
    <location>
        <begin position="199"/>
        <end position="367"/>
    </location>
</feature>
<organism evidence="4">
    <name type="scientific">Granulicella tundricola (strain ATCC BAA-1859 / DSM 23138 / MP5ACTX9)</name>
    <dbReference type="NCBI Taxonomy" id="1198114"/>
    <lineage>
        <taxon>Bacteria</taxon>
        <taxon>Pseudomonadati</taxon>
        <taxon>Acidobacteriota</taxon>
        <taxon>Terriglobia</taxon>
        <taxon>Terriglobales</taxon>
        <taxon>Acidobacteriaceae</taxon>
        <taxon>Granulicella</taxon>
    </lineage>
</organism>
<dbReference type="GO" id="GO:0016757">
    <property type="term" value="F:glycosyltransferase activity"/>
    <property type="evidence" value="ECO:0007669"/>
    <property type="project" value="InterPro"/>
</dbReference>
<proteinExistence type="predicted"/>
<dbReference type="AlphaFoldDB" id="E8X7R8"/>
<accession>E8X7R8</accession>